<dbReference type="AlphaFoldDB" id="A0A835CJR9"/>
<sequence length="57" mass="6358">MEEGEGSEAENKGALYFGCLRLQKVLEDAIEAISRKLKLKLRSEKDSDSVDASQRQS</sequence>
<comment type="caution">
    <text evidence="1">The sequence shown here is derived from an EMBL/GenBank/DDBJ whole genome shotgun (WGS) entry which is preliminary data.</text>
</comment>
<dbReference type="Proteomes" id="UP000634136">
    <property type="component" value="Unassembled WGS sequence"/>
</dbReference>
<protein>
    <submittedName>
        <fullName evidence="1">Uncharacterized protein</fullName>
    </submittedName>
</protein>
<evidence type="ECO:0000313" key="1">
    <source>
        <dbReference type="EMBL" id="KAF7841697.1"/>
    </source>
</evidence>
<proteinExistence type="predicted"/>
<reference evidence="1" key="1">
    <citation type="submission" date="2020-09" db="EMBL/GenBank/DDBJ databases">
        <title>Genome-Enabled Discovery of Anthraquinone Biosynthesis in Senna tora.</title>
        <authorList>
            <person name="Kang S.-H."/>
            <person name="Pandey R.P."/>
            <person name="Lee C.-M."/>
            <person name="Sim J.-S."/>
            <person name="Jeong J.-T."/>
            <person name="Choi B.-S."/>
            <person name="Jung M."/>
            <person name="Ginzburg D."/>
            <person name="Zhao K."/>
            <person name="Won S.Y."/>
            <person name="Oh T.-J."/>
            <person name="Yu Y."/>
            <person name="Kim N.-H."/>
            <person name="Lee O.R."/>
            <person name="Lee T.-H."/>
            <person name="Bashyal P."/>
            <person name="Kim T.-S."/>
            <person name="Lee W.-H."/>
            <person name="Kawkins C."/>
            <person name="Kim C.-K."/>
            <person name="Kim J.S."/>
            <person name="Ahn B.O."/>
            <person name="Rhee S.Y."/>
            <person name="Sohng J.K."/>
        </authorList>
    </citation>
    <scope>NUCLEOTIDE SEQUENCE</scope>
    <source>
        <tissue evidence="1">Leaf</tissue>
    </source>
</reference>
<organism evidence="1 2">
    <name type="scientific">Senna tora</name>
    <dbReference type="NCBI Taxonomy" id="362788"/>
    <lineage>
        <taxon>Eukaryota</taxon>
        <taxon>Viridiplantae</taxon>
        <taxon>Streptophyta</taxon>
        <taxon>Embryophyta</taxon>
        <taxon>Tracheophyta</taxon>
        <taxon>Spermatophyta</taxon>
        <taxon>Magnoliopsida</taxon>
        <taxon>eudicotyledons</taxon>
        <taxon>Gunneridae</taxon>
        <taxon>Pentapetalae</taxon>
        <taxon>rosids</taxon>
        <taxon>fabids</taxon>
        <taxon>Fabales</taxon>
        <taxon>Fabaceae</taxon>
        <taxon>Caesalpinioideae</taxon>
        <taxon>Cassia clade</taxon>
        <taxon>Senna</taxon>
    </lineage>
</organism>
<keyword evidence="2" id="KW-1185">Reference proteome</keyword>
<evidence type="ECO:0000313" key="2">
    <source>
        <dbReference type="Proteomes" id="UP000634136"/>
    </source>
</evidence>
<dbReference type="EMBL" id="JAAIUW010000002">
    <property type="protein sequence ID" value="KAF7841697.1"/>
    <property type="molecule type" value="Genomic_DNA"/>
</dbReference>
<name>A0A835CJR9_9FABA</name>
<accession>A0A835CJR9</accession>
<gene>
    <name evidence="1" type="ORF">G2W53_003995</name>
</gene>